<dbReference type="AlphaFoldDB" id="A0A1M5BZ89"/>
<dbReference type="SMART" id="SM00248">
    <property type="entry name" value="ANK"/>
    <property type="match status" value="7"/>
</dbReference>
<feature type="repeat" description="ANK" evidence="1">
    <location>
        <begin position="121"/>
        <end position="155"/>
    </location>
</feature>
<evidence type="ECO:0000256" key="1">
    <source>
        <dbReference type="PROSITE-ProRule" id="PRU00023"/>
    </source>
</evidence>
<keyword evidence="3" id="KW-1185">Reference proteome</keyword>
<evidence type="ECO:0000313" key="2">
    <source>
        <dbReference type="EMBL" id="SHF47808.1"/>
    </source>
</evidence>
<dbReference type="Pfam" id="PF00023">
    <property type="entry name" value="Ank"/>
    <property type="match status" value="1"/>
</dbReference>
<gene>
    <name evidence="2" type="ORF">SAMN05443633_104345</name>
</gene>
<dbReference type="InterPro" id="IPR036770">
    <property type="entry name" value="Ankyrin_rpt-contain_sf"/>
</dbReference>
<dbReference type="InterPro" id="IPR051616">
    <property type="entry name" value="Cul2-RING_E3_ligase_SR"/>
</dbReference>
<organism evidence="2 3">
    <name type="scientific">Chryseobacterium arachidis</name>
    <dbReference type="NCBI Taxonomy" id="1416778"/>
    <lineage>
        <taxon>Bacteria</taxon>
        <taxon>Pseudomonadati</taxon>
        <taxon>Bacteroidota</taxon>
        <taxon>Flavobacteriia</taxon>
        <taxon>Flavobacteriales</taxon>
        <taxon>Weeksellaceae</taxon>
        <taxon>Chryseobacterium group</taxon>
        <taxon>Chryseobacterium</taxon>
    </lineage>
</organism>
<dbReference type="PANTHER" id="PTHR46224">
    <property type="entry name" value="ANKYRIN REPEAT FAMILY PROTEIN"/>
    <property type="match status" value="1"/>
</dbReference>
<dbReference type="SUPFAM" id="SSF48403">
    <property type="entry name" value="Ankyrin repeat"/>
    <property type="match status" value="2"/>
</dbReference>
<dbReference type="Proteomes" id="UP000184518">
    <property type="component" value="Unassembled WGS sequence"/>
</dbReference>
<dbReference type="PROSITE" id="PS50088">
    <property type="entry name" value="ANK_REPEAT"/>
    <property type="match status" value="3"/>
</dbReference>
<dbReference type="PROSITE" id="PS50297">
    <property type="entry name" value="ANK_REP_REGION"/>
    <property type="match status" value="2"/>
</dbReference>
<accession>A0A1M5BZ89</accession>
<dbReference type="OrthoDB" id="639983at2"/>
<reference evidence="3" key="1">
    <citation type="submission" date="2016-11" db="EMBL/GenBank/DDBJ databases">
        <authorList>
            <person name="Varghese N."/>
            <person name="Submissions S."/>
        </authorList>
    </citation>
    <scope>NUCLEOTIDE SEQUENCE [LARGE SCALE GENOMIC DNA]</scope>
    <source>
        <strain evidence="3">DSM 27619</strain>
    </source>
</reference>
<feature type="repeat" description="ANK" evidence="1">
    <location>
        <begin position="597"/>
        <end position="631"/>
    </location>
</feature>
<dbReference type="PANTHER" id="PTHR46224:SF64">
    <property type="entry name" value="IQ MOTIF AND ANKYRIN REPEAT DOMAIN-CONTAINING PROTEIN 1"/>
    <property type="match status" value="1"/>
</dbReference>
<name>A0A1M5BZ89_9FLAO</name>
<dbReference type="InterPro" id="IPR002110">
    <property type="entry name" value="Ankyrin_rpt"/>
</dbReference>
<protein>
    <submittedName>
        <fullName evidence="2">Ankyrin repeat</fullName>
    </submittedName>
</protein>
<evidence type="ECO:0000313" key="3">
    <source>
        <dbReference type="Proteomes" id="UP000184518"/>
    </source>
</evidence>
<dbReference type="RefSeq" id="WP_083531655.1">
    <property type="nucleotide sequence ID" value="NZ_FQUT01000004.1"/>
</dbReference>
<feature type="repeat" description="ANK" evidence="1">
    <location>
        <begin position="563"/>
        <end position="595"/>
    </location>
</feature>
<dbReference type="Gene3D" id="1.25.40.20">
    <property type="entry name" value="Ankyrin repeat-containing domain"/>
    <property type="match status" value="2"/>
</dbReference>
<dbReference type="Pfam" id="PF12796">
    <property type="entry name" value="Ank_2"/>
    <property type="match status" value="1"/>
</dbReference>
<proteinExistence type="predicted"/>
<sequence>MTFEYAKSILEKHNLEADGKNIFDAFNKIELLEALLVAGADANYVEPQFNVPVLSLAYSRNEYTNFRLLLEYGANPDTPSSTFVNREPIIFEIASPQKGVDSFLRPMINAGINLNQLHPESGYTLLQHAASRYYVSLENLEFLIENGADPNLPNRDGLTLYDLFNNGKINLPKRIVIALKKYQTGYVERPVELQIVRMAQKPELDTHFYNALGSFRAVKVLDKTEDTLTVRMYRTRQHDVDFPRTHTDSLNIIFSLIENSKTPSIWKDAVSVFYFDQNHISTARHYIKSHIVSDFDLTFRKDLWEEKAFKEFEEINEEMREQLQQATITITVNEPEMLETIEVGNWVKVPEFNVSPLWYLENKTTSQYFLFYVSDGGGWIAKEGEIGTEAKGKVIGGISPGYYKEENNRAEAFAFKKLDEGFELIYKNFDTAYNLEEGIEQATRQAKINENKNQDYSEEVFEAIENKDVVKIAKILETGVHPDTLKDNYGNYAIESIGRSWRSEAVHLEILKLLLDFGADPNKANYDKLLIQEFTIRATNEFGDEMVRSLVEAGSDINAISPEGLSVLHCACRSGMLWFVQYLLENGADPNLKDKDEERTPLHYVLQSKRNGAAIIDLLLEYGADKNSLYTFYRYKNAFELTATIEVVEKLVEIGFDINMPNRHGYPSIVEIAEYGSSEMFDAFLKLGGNHEMNTILYRLYEPLSKNYQDRIECQIKKMRILYDLGHSLTWSVERNPIDYFLDFNLKKRKKITKWEQKALLDLWEMDCAPRRLFKLNELYEYVTKVNFKTMIGKVGQRIAEVQSALN</sequence>
<keyword evidence="1" id="KW-0040">ANK repeat</keyword>
<dbReference type="STRING" id="1416778.SAMN05443633_104345"/>
<dbReference type="EMBL" id="FQUT01000004">
    <property type="protein sequence ID" value="SHF47808.1"/>
    <property type="molecule type" value="Genomic_DNA"/>
</dbReference>